<evidence type="ECO:0000313" key="2">
    <source>
        <dbReference type="Proteomes" id="UP000298424"/>
    </source>
</evidence>
<dbReference type="Proteomes" id="UP000298424">
    <property type="component" value="Unassembled WGS sequence"/>
</dbReference>
<evidence type="ECO:0000313" key="1">
    <source>
        <dbReference type="EMBL" id="TFD28726.1"/>
    </source>
</evidence>
<comment type="caution">
    <text evidence="1">The sequence shown here is derived from an EMBL/GenBank/DDBJ whole genome shotgun (WGS) entry which is preliminary data.</text>
</comment>
<sequence length="176" mass="19985">MPIVPDTSDWTWVLERPCSDCGFRASEVDFENLPGLIRENAAAWPAVLAGVDVAARPNDHTWSGLEYAAHVRDVCRLFDERLHRLLDEDDPLLANWDQDATAVSQRYDLQDPAIVGVELEAAAQRVADSFASVRTDARQRTARRSDGPSFTVETLGTYFLHDIVHHRHDVRFDFRR</sequence>
<proteinExistence type="predicted"/>
<dbReference type="AlphaFoldDB" id="A0A4R8ZI84"/>
<protein>
    <submittedName>
        <fullName evidence="1">DinB family protein</fullName>
    </submittedName>
</protein>
<dbReference type="Gene3D" id="1.20.120.450">
    <property type="entry name" value="dinb family like domain"/>
    <property type="match status" value="1"/>
</dbReference>
<dbReference type="SUPFAM" id="SSF109854">
    <property type="entry name" value="DinB/YfiT-like putative metalloenzymes"/>
    <property type="match status" value="1"/>
</dbReference>
<accession>A0A4R8ZI84</accession>
<keyword evidence="2" id="KW-1185">Reference proteome</keyword>
<dbReference type="InterPro" id="IPR034660">
    <property type="entry name" value="DinB/YfiT-like"/>
</dbReference>
<dbReference type="OrthoDB" id="3376896at2"/>
<organism evidence="1 2">
    <name type="scientific">Cryobacterium lyxosi</name>
    <dbReference type="NCBI Taxonomy" id="1259228"/>
    <lineage>
        <taxon>Bacteria</taxon>
        <taxon>Bacillati</taxon>
        <taxon>Actinomycetota</taxon>
        <taxon>Actinomycetes</taxon>
        <taxon>Micrococcales</taxon>
        <taxon>Microbacteriaceae</taxon>
        <taxon>Cryobacterium</taxon>
    </lineage>
</organism>
<reference evidence="1 2" key="1">
    <citation type="submission" date="2019-03" db="EMBL/GenBank/DDBJ databases">
        <title>Genomics of glacier-inhabiting Cryobacterium strains.</title>
        <authorList>
            <person name="Liu Q."/>
            <person name="Xin Y.-H."/>
        </authorList>
    </citation>
    <scope>NUCLEOTIDE SEQUENCE [LARGE SCALE GENOMIC DNA]</scope>
    <source>
        <strain evidence="1 2">TMT1-1</strain>
    </source>
</reference>
<name>A0A4R8ZI84_9MICO</name>
<gene>
    <name evidence="1" type="ORF">E3T27_02235</name>
</gene>
<dbReference type="EMBL" id="SOGT01000002">
    <property type="protein sequence ID" value="TFD28726.1"/>
    <property type="molecule type" value="Genomic_DNA"/>
</dbReference>
<dbReference type="RefSeq" id="WP_134571419.1">
    <property type="nucleotide sequence ID" value="NZ_SOGT01000002.1"/>
</dbReference>